<organism evidence="16 17">
    <name type="scientific">Alistipes hominis</name>
    <dbReference type="NCBI Taxonomy" id="2763015"/>
    <lineage>
        <taxon>Bacteria</taxon>
        <taxon>Pseudomonadati</taxon>
        <taxon>Bacteroidota</taxon>
        <taxon>Bacteroidia</taxon>
        <taxon>Bacteroidales</taxon>
        <taxon>Rikenellaceae</taxon>
        <taxon>Alistipes</taxon>
    </lineage>
</organism>
<dbReference type="Gene3D" id="1.10.340.30">
    <property type="entry name" value="Hypothetical protein, domain 2"/>
    <property type="match status" value="1"/>
</dbReference>
<dbReference type="Gene3D" id="3.90.79.10">
    <property type="entry name" value="Nucleoside Triphosphate Pyrophosphohydrolase"/>
    <property type="match status" value="1"/>
</dbReference>
<dbReference type="Pfam" id="PF14815">
    <property type="entry name" value="NUDIX_4"/>
    <property type="match status" value="1"/>
</dbReference>
<dbReference type="Proteomes" id="UP000636891">
    <property type="component" value="Unassembled WGS sequence"/>
</dbReference>
<proteinExistence type="inferred from homology"/>
<protein>
    <recommendedName>
        <fullName evidence="5 14">Adenine DNA glycosylase</fullName>
        <ecNumber evidence="4 14">3.2.2.31</ecNumber>
    </recommendedName>
</protein>
<dbReference type="RefSeq" id="WP_055201783.1">
    <property type="nucleotide sequence ID" value="NZ_JACOOK010000001.1"/>
</dbReference>
<dbReference type="PANTHER" id="PTHR42944:SF1">
    <property type="entry name" value="ADENINE DNA GLYCOSYLASE"/>
    <property type="match status" value="1"/>
</dbReference>
<evidence type="ECO:0000256" key="13">
    <source>
        <dbReference type="ARBA" id="ARBA00023295"/>
    </source>
</evidence>
<comment type="catalytic activity">
    <reaction evidence="1 14">
        <text>Hydrolyzes free adenine bases from 7,8-dihydro-8-oxoguanine:adenine mismatched double-stranded DNA, leaving an apurinic site.</text>
        <dbReference type="EC" id="3.2.2.31"/>
    </reaction>
</comment>
<comment type="cofactor">
    <cofactor evidence="14">
        <name>[4Fe-4S] cluster</name>
        <dbReference type="ChEBI" id="CHEBI:49883"/>
    </cofactor>
    <text evidence="14">Binds 1 [4Fe-4S] cluster.</text>
</comment>
<keyword evidence="8 14" id="KW-0227">DNA damage</keyword>
<gene>
    <name evidence="16" type="primary">mutY</name>
    <name evidence="16" type="ORF">H8S08_02190</name>
</gene>
<evidence type="ECO:0000256" key="9">
    <source>
        <dbReference type="ARBA" id="ARBA00022801"/>
    </source>
</evidence>
<dbReference type="Pfam" id="PF10576">
    <property type="entry name" value="EndIII_4Fe-2S"/>
    <property type="match status" value="1"/>
</dbReference>
<dbReference type="InterPro" id="IPR023170">
    <property type="entry name" value="HhH_base_excis_C"/>
</dbReference>
<evidence type="ECO:0000256" key="5">
    <source>
        <dbReference type="ARBA" id="ARBA00022023"/>
    </source>
</evidence>
<dbReference type="InterPro" id="IPR003651">
    <property type="entry name" value="Endonuclease3_FeS-loop_motif"/>
</dbReference>
<dbReference type="Pfam" id="PF00730">
    <property type="entry name" value="HhH-GPD"/>
    <property type="match status" value="1"/>
</dbReference>
<keyword evidence="9" id="KW-0378">Hydrolase</keyword>
<dbReference type="InterPro" id="IPR044298">
    <property type="entry name" value="MIG/MutY"/>
</dbReference>
<evidence type="ECO:0000256" key="2">
    <source>
        <dbReference type="ARBA" id="ARBA00002933"/>
    </source>
</evidence>
<dbReference type="SUPFAM" id="SSF48150">
    <property type="entry name" value="DNA-glycosylase"/>
    <property type="match status" value="1"/>
</dbReference>
<dbReference type="EC" id="3.2.2.31" evidence="4 14"/>
<keyword evidence="6" id="KW-0004">4Fe-4S</keyword>
<dbReference type="SMART" id="SM00478">
    <property type="entry name" value="ENDO3c"/>
    <property type="match status" value="1"/>
</dbReference>
<evidence type="ECO:0000256" key="6">
    <source>
        <dbReference type="ARBA" id="ARBA00022485"/>
    </source>
</evidence>
<comment type="similarity">
    <text evidence="3 14">Belongs to the Nth/MutY family.</text>
</comment>
<keyword evidence="10 14" id="KW-0408">Iron</keyword>
<comment type="caution">
    <text evidence="16">The sequence shown here is derived from an EMBL/GenBank/DDBJ whole genome shotgun (WGS) entry which is preliminary data.</text>
</comment>
<evidence type="ECO:0000313" key="16">
    <source>
        <dbReference type="EMBL" id="MBC5615833.1"/>
    </source>
</evidence>
<evidence type="ECO:0000256" key="4">
    <source>
        <dbReference type="ARBA" id="ARBA00012045"/>
    </source>
</evidence>
<reference evidence="16 17" key="1">
    <citation type="submission" date="2020-08" db="EMBL/GenBank/DDBJ databases">
        <title>Genome public.</title>
        <authorList>
            <person name="Liu C."/>
            <person name="Sun Q."/>
        </authorList>
    </citation>
    <scope>NUCLEOTIDE SEQUENCE [LARGE SCALE GENOMIC DNA]</scope>
    <source>
        <strain evidence="16 17">New-7</strain>
    </source>
</reference>
<evidence type="ECO:0000256" key="1">
    <source>
        <dbReference type="ARBA" id="ARBA00000843"/>
    </source>
</evidence>
<dbReference type="NCBIfam" id="TIGR01084">
    <property type="entry name" value="mutY"/>
    <property type="match status" value="1"/>
</dbReference>
<keyword evidence="11" id="KW-0411">Iron-sulfur</keyword>
<keyword evidence="17" id="KW-1185">Reference proteome</keyword>
<dbReference type="PANTHER" id="PTHR42944">
    <property type="entry name" value="ADENINE DNA GLYCOSYLASE"/>
    <property type="match status" value="1"/>
</dbReference>
<comment type="function">
    <text evidence="2">Adenine glycosylase active on G-A mispairs. MutY also corrects error-prone DNA synthesis past GO lesions which are due to the oxidatively damaged form of guanine: 7,8-dihydro-8-oxoguanine (8-oxo-dGTP).</text>
</comment>
<evidence type="ECO:0000259" key="15">
    <source>
        <dbReference type="SMART" id="SM00478"/>
    </source>
</evidence>
<keyword evidence="12" id="KW-0234">DNA repair</keyword>
<name>A0ABR7CJJ2_9BACT</name>
<evidence type="ECO:0000256" key="7">
    <source>
        <dbReference type="ARBA" id="ARBA00022723"/>
    </source>
</evidence>
<feature type="domain" description="HhH-GPD" evidence="15">
    <location>
        <begin position="37"/>
        <end position="188"/>
    </location>
</feature>
<dbReference type="SUPFAM" id="SSF55811">
    <property type="entry name" value="Nudix"/>
    <property type="match status" value="1"/>
</dbReference>
<accession>A0ABR7CJJ2</accession>
<dbReference type="InterPro" id="IPR029119">
    <property type="entry name" value="MutY_C"/>
</dbReference>
<evidence type="ECO:0000313" key="17">
    <source>
        <dbReference type="Proteomes" id="UP000636891"/>
    </source>
</evidence>
<dbReference type="InterPro" id="IPR015797">
    <property type="entry name" value="NUDIX_hydrolase-like_dom_sf"/>
</dbReference>
<dbReference type="InterPro" id="IPR011257">
    <property type="entry name" value="DNA_glycosylase"/>
</dbReference>
<keyword evidence="13 14" id="KW-0326">Glycosidase</keyword>
<evidence type="ECO:0000256" key="3">
    <source>
        <dbReference type="ARBA" id="ARBA00008343"/>
    </source>
</evidence>
<dbReference type="CDD" id="cd03431">
    <property type="entry name" value="NUDIX_DNA_Glycosylase_C-MutY"/>
    <property type="match status" value="1"/>
</dbReference>
<evidence type="ECO:0000256" key="12">
    <source>
        <dbReference type="ARBA" id="ARBA00023204"/>
    </source>
</evidence>
<dbReference type="EMBL" id="JACOOK010000001">
    <property type="protein sequence ID" value="MBC5615833.1"/>
    <property type="molecule type" value="Genomic_DNA"/>
</dbReference>
<sequence>MTDGFADILIRWYADNHRRLPWRETSDPYLIWLSEVILQQTRVAQGLDYFRRFVARFPDVRSLAEAPQDEVLKLWQGLGYYSRARSLHTAAKDIMARFGGRFPEDYEAVRSLCGVGDYTAAAICSFAYELPYAAVDGNVYRVLSRVYDVDLPVDDAAGKRYFAELAQSLLDPVRPGLQNQATMEFGALQCVPQRPDCGACPLADRCLAQAHGTVGRRPVKRGKAAVRPRYFNYLCIRCDGTLLLRQRTEKDIWRNLYEFPLIETDAETEFDALQRTSAWKAWFGGERRMRIGERTAMPRHVLSHRIIYACFQEIELERIPDSLSGFLRVPEAELDRYAVSRLTERYLERRRAAGVNVKVGKLFDS</sequence>
<evidence type="ECO:0000256" key="10">
    <source>
        <dbReference type="ARBA" id="ARBA00023004"/>
    </source>
</evidence>
<evidence type="ECO:0000256" key="11">
    <source>
        <dbReference type="ARBA" id="ARBA00023014"/>
    </source>
</evidence>
<dbReference type="CDD" id="cd00056">
    <property type="entry name" value="ENDO3c"/>
    <property type="match status" value="1"/>
</dbReference>
<dbReference type="InterPro" id="IPR003265">
    <property type="entry name" value="HhH-GPD_domain"/>
</dbReference>
<evidence type="ECO:0000256" key="8">
    <source>
        <dbReference type="ARBA" id="ARBA00022763"/>
    </source>
</evidence>
<dbReference type="InterPro" id="IPR005760">
    <property type="entry name" value="A/G_AdeGlyc_MutY"/>
</dbReference>
<evidence type="ECO:0000256" key="14">
    <source>
        <dbReference type="RuleBase" id="RU365096"/>
    </source>
</evidence>
<keyword evidence="7" id="KW-0479">Metal-binding</keyword>
<dbReference type="Gene3D" id="1.10.1670.10">
    <property type="entry name" value="Helix-hairpin-Helix base-excision DNA repair enzymes (C-terminal)"/>
    <property type="match status" value="1"/>
</dbReference>